<keyword evidence="2" id="KW-1185">Reference proteome</keyword>
<reference evidence="1 2" key="1">
    <citation type="submission" date="2020-01" db="EMBL/GenBank/DDBJ databases">
        <authorList>
            <person name="Gupta K D."/>
        </authorList>
    </citation>
    <scope>NUCLEOTIDE SEQUENCE [LARGE SCALE GENOMIC DNA]</scope>
</reference>
<sequence length="215" mass="24494">MEHNHNSKFELTKSVVMHVTQRTKSKKDKNGHRPPLDRPLLVIGDRVIEEVQSFKYLGIIINSQLQWKIQAQKAIEKATKFVLQYQRLTKITTGIRPSLMRTLYISTVLPKMTYGHDVWYTPPLKPAGSKKSKGSVSALRQMKRIQRIATTVISGGLRTTPNELVDAHSNLMPIDLALLKICHRATVRMLTLPKSHPLHRHIHVAQISNPKKPLL</sequence>
<organism evidence="1 2">
    <name type="scientific">Cyclocybe aegerita</name>
    <name type="common">Black poplar mushroom</name>
    <name type="synonym">Agrocybe aegerita</name>
    <dbReference type="NCBI Taxonomy" id="1973307"/>
    <lineage>
        <taxon>Eukaryota</taxon>
        <taxon>Fungi</taxon>
        <taxon>Dikarya</taxon>
        <taxon>Basidiomycota</taxon>
        <taxon>Agaricomycotina</taxon>
        <taxon>Agaricomycetes</taxon>
        <taxon>Agaricomycetidae</taxon>
        <taxon>Agaricales</taxon>
        <taxon>Agaricineae</taxon>
        <taxon>Bolbitiaceae</taxon>
        <taxon>Cyclocybe</taxon>
    </lineage>
</organism>
<proteinExistence type="predicted"/>
<evidence type="ECO:0000313" key="2">
    <source>
        <dbReference type="Proteomes" id="UP000467700"/>
    </source>
</evidence>
<dbReference type="AlphaFoldDB" id="A0A8S0WL81"/>
<accession>A0A8S0WL81</accession>
<name>A0A8S0WL81_CYCAE</name>
<dbReference type="EMBL" id="CACVBS010000028">
    <property type="protein sequence ID" value="CAA7260102.1"/>
    <property type="molecule type" value="Genomic_DNA"/>
</dbReference>
<protein>
    <submittedName>
        <fullName evidence="1">Uncharacterized protein</fullName>
    </submittedName>
</protein>
<dbReference type="OrthoDB" id="3261222at2759"/>
<evidence type="ECO:0000313" key="1">
    <source>
        <dbReference type="EMBL" id="CAA7260102.1"/>
    </source>
</evidence>
<dbReference type="Proteomes" id="UP000467700">
    <property type="component" value="Unassembled WGS sequence"/>
</dbReference>
<comment type="caution">
    <text evidence="1">The sequence shown here is derived from an EMBL/GenBank/DDBJ whole genome shotgun (WGS) entry which is preliminary data.</text>
</comment>
<gene>
    <name evidence="1" type="ORF">AAE3_LOCUS2329</name>
</gene>